<keyword evidence="3" id="KW-0997">Cell inner membrane</keyword>
<gene>
    <name evidence="8" type="ORF">SAMN04244572_01471</name>
    <name evidence="9" type="ORF">SAMN04244579_04235</name>
</gene>
<accession>A0A1H6YUK4</accession>
<dbReference type="Pfam" id="PF04403">
    <property type="entry name" value="PqiA"/>
    <property type="match status" value="1"/>
</dbReference>
<dbReference type="Proteomes" id="UP000199250">
    <property type="component" value="Unassembled WGS sequence"/>
</dbReference>
<keyword evidence="2" id="KW-1003">Cell membrane</keyword>
<feature type="transmembrane region" description="Helical" evidence="7">
    <location>
        <begin position="104"/>
        <end position="131"/>
    </location>
</feature>
<protein>
    <submittedName>
        <fullName evidence="9">Paraquat-inducible protein A</fullName>
    </submittedName>
</protein>
<keyword evidence="4 7" id="KW-0812">Transmembrane</keyword>
<evidence type="ECO:0000313" key="9">
    <source>
        <dbReference type="EMBL" id="SEJ40475.1"/>
    </source>
</evidence>
<dbReference type="InterPro" id="IPR007498">
    <property type="entry name" value="PqiA-like"/>
</dbReference>
<evidence type="ECO:0000313" key="10">
    <source>
        <dbReference type="Proteomes" id="UP000199005"/>
    </source>
</evidence>
<evidence type="ECO:0000313" key="11">
    <source>
        <dbReference type="Proteomes" id="UP000199250"/>
    </source>
</evidence>
<evidence type="ECO:0000256" key="6">
    <source>
        <dbReference type="ARBA" id="ARBA00023136"/>
    </source>
</evidence>
<dbReference type="PANTHER" id="PTHR30462:SF3">
    <property type="entry name" value="INTERMEMBRANE TRANSPORT PROTEIN PQIA"/>
    <property type="match status" value="1"/>
</dbReference>
<evidence type="ECO:0000256" key="3">
    <source>
        <dbReference type="ARBA" id="ARBA00022519"/>
    </source>
</evidence>
<sequence>MHDLNRSLDLTELPLDELVACHECDLLMLKPRLSAGERAECPRCGFELFSDRPHMLGRSLALVIAALLLYVPANFLPILHLRLLGQTTQDTVWSAVAALYYSDLQGIAVVVFLCSMGIPLLKLLCQLVVLLSIRWDIGRAYGLLLYRAYHHLREWGMLEVYLMGILVSIVKLVSLADLALGVGLACFIGLLLVQLWLEVIMSPHQIWEALSRGRGHASH</sequence>
<evidence type="ECO:0000256" key="5">
    <source>
        <dbReference type="ARBA" id="ARBA00022989"/>
    </source>
</evidence>
<feature type="transmembrane region" description="Helical" evidence="7">
    <location>
        <begin position="60"/>
        <end position="84"/>
    </location>
</feature>
<dbReference type="OrthoDB" id="5291921at2"/>
<keyword evidence="6 7" id="KW-0472">Membrane</keyword>
<dbReference type="EMBL" id="FNYO01000092">
    <property type="protein sequence ID" value="SEJ40475.1"/>
    <property type="molecule type" value="Genomic_DNA"/>
</dbReference>
<dbReference type="Proteomes" id="UP000199005">
    <property type="component" value="Unassembled WGS sequence"/>
</dbReference>
<proteinExistence type="predicted"/>
<comment type="subcellular location">
    <subcellularLocation>
        <location evidence="1">Cell inner membrane</location>
    </subcellularLocation>
</comment>
<name>A0A1H6YUK4_9GAMM</name>
<evidence type="ECO:0000256" key="4">
    <source>
        <dbReference type="ARBA" id="ARBA00022692"/>
    </source>
</evidence>
<dbReference type="PANTHER" id="PTHR30462">
    <property type="entry name" value="INTERMEMBRANE TRANSPORT PROTEIN PQIB-RELATED"/>
    <property type="match status" value="1"/>
</dbReference>
<organism evidence="9 10">
    <name type="scientific">Azotobacter beijerinckii</name>
    <dbReference type="NCBI Taxonomy" id="170623"/>
    <lineage>
        <taxon>Bacteria</taxon>
        <taxon>Pseudomonadati</taxon>
        <taxon>Pseudomonadota</taxon>
        <taxon>Gammaproteobacteria</taxon>
        <taxon>Pseudomonadales</taxon>
        <taxon>Pseudomonadaceae</taxon>
        <taxon>Azotobacter</taxon>
    </lineage>
</organism>
<reference evidence="10 11" key="1">
    <citation type="submission" date="2016-10" db="EMBL/GenBank/DDBJ databases">
        <authorList>
            <person name="de Groot N.N."/>
        </authorList>
    </citation>
    <scope>NUCLEOTIDE SEQUENCE [LARGE SCALE GENOMIC DNA]</scope>
    <source>
        <strain evidence="9 10">DSM 1041</strain>
        <strain evidence="8 11">DSM 373</strain>
    </source>
</reference>
<evidence type="ECO:0000313" key="8">
    <source>
        <dbReference type="EMBL" id="SEI73088.1"/>
    </source>
</evidence>
<dbReference type="InterPro" id="IPR051800">
    <property type="entry name" value="PqiA-PqiB_transport"/>
</dbReference>
<dbReference type="RefSeq" id="WP_090730967.1">
    <property type="nucleotide sequence ID" value="NZ_FNYO01000092.1"/>
</dbReference>
<evidence type="ECO:0000256" key="7">
    <source>
        <dbReference type="SAM" id="Phobius"/>
    </source>
</evidence>
<dbReference type="GO" id="GO:0005886">
    <property type="term" value="C:plasma membrane"/>
    <property type="evidence" value="ECO:0007669"/>
    <property type="project" value="UniProtKB-SubCell"/>
</dbReference>
<evidence type="ECO:0000256" key="2">
    <source>
        <dbReference type="ARBA" id="ARBA00022475"/>
    </source>
</evidence>
<dbReference type="AlphaFoldDB" id="A0A1H6YUK4"/>
<feature type="transmembrane region" description="Helical" evidence="7">
    <location>
        <begin position="152"/>
        <end position="172"/>
    </location>
</feature>
<dbReference type="STRING" id="170623.SAMN04244579_04235"/>
<feature type="transmembrane region" description="Helical" evidence="7">
    <location>
        <begin position="178"/>
        <end position="197"/>
    </location>
</feature>
<evidence type="ECO:0000256" key="1">
    <source>
        <dbReference type="ARBA" id="ARBA00004533"/>
    </source>
</evidence>
<keyword evidence="5 7" id="KW-1133">Transmembrane helix</keyword>
<dbReference type="EMBL" id="FNYQ01000019">
    <property type="protein sequence ID" value="SEI73088.1"/>
    <property type="molecule type" value="Genomic_DNA"/>
</dbReference>